<dbReference type="AlphaFoldDB" id="A0AA39JXJ6"/>
<comment type="caution">
    <text evidence="1">The sequence shown here is derived from an EMBL/GenBank/DDBJ whole genome shotgun (WGS) entry which is preliminary data.</text>
</comment>
<dbReference type="EMBL" id="JAUEPS010000036">
    <property type="protein sequence ID" value="KAK0450432.1"/>
    <property type="molecule type" value="Genomic_DNA"/>
</dbReference>
<proteinExistence type="predicted"/>
<evidence type="ECO:0000313" key="1">
    <source>
        <dbReference type="EMBL" id="KAK0450432.1"/>
    </source>
</evidence>
<sequence>MGIDNSDSKQPDISYHSDEAKYRTGKPTRLHQQRDVPPFLTFARELYSCRGFFVLRTIPIEQYTQTNLAILYAMCIHLFTPNRYILTRRLRPRKTGAVLAHIKDLTVSQQGGIGNSADKQVFQTDVGDLIASLAIVHTNTSVGYWVPLFSTA</sequence>
<dbReference type="GeneID" id="85353481"/>
<gene>
    <name evidence="1" type="ORF">EV420DRAFT_1482926</name>
</gene>
<keyword evidence="2" id="KW-1185">Reference proteome</keyword>
<name>A0AA39JXJ6_ARMTA</name>
<protein>
    <submittedName>
        <fullName evidence="1">Uncharacterized protein</fullName>
    </submittedName>
</protein>
<evidence type="ECO:0000313" key="2">
    <source>
        <dbReference type="Proteomes" id="UP001175211"/>
    </source>
</evidence>
<reference evidence="1" key="1">
    <citation type="submission" date="2023-06" db="EMBL/GenBank/DDBJ databases">
        <authorList>
            <consortium name="Lawrence Berkeley National Laboratory"/>
            <person name="Ahrendt S."/>
            <person name="Sahu N."/>
            <person name="Indic B."/>
            <person name="Wong-Bajracharya J."/>
            <person name="Merenyi Z."/>
            <person name="Ke H.-M."/>
            <person name="Monk M."/>
            <person name="Kocsube S."/>
            <person name="Drula E."/>
            <person name="Lipzen A."/>
            <person name="Balint B."/>
            <person name="Henrissat B."/>
            <person name="Andreopoulos B."/>
            <person name="Martin F.M."/>
            <person name="Harder C.B."/>
            <person name="Rigling D."/>
            <person name="Ford K.L."/>
            <person name="Foster G.D."/>
            <person name="Pangilinan J."/>
            <person name="Papanicolaou A."/>
            <person name="Barry K."/>
            <person name="LaButti K."/>
            <person name="Viragh M."/>
            <person name="Koriabine M."/>
            <person name="Yan M."/>
            <person name="Riley R."/>
            <person name="Champramary S."/>
            <person name="Plett K.L."/>
            <person name="Tsai I.J."/>
            <person name="Slot J."/>
            <person name="Sipos G."/>
            <person name="Plett J."/>
            <person name="Nagy L.G."/>
            <person name="Grigoriev I.V."/>
        </authorList>
    </citation>
    <scope>NUCLEOTIDE SEQUENCE</scope>
    <source>
        <strain evidence="1">CCBAS 213</strain>
    </source>
</reference>
<accession>A0AA39JXJ6</accession>
<dbReference type="Proteomes" id="UP001175211">
    <property type="component" value="Unassembled WGS sequence"/>
</dbReference>
<organism evidence="1 2">
    <name type="scientific">Armillaria tabescens</name>
    <name type="common">Ringless honey mushroom</name>
    <name type="synonym">Agaricus tabescens</name>
    <dbReference type="NCBI Taxonomy" id="1929756"/>
    <lineage>
        <taxon>Eukaryota</taxon>
        <taxon>Fungi</taxon>
        <taxon>Dikarya</taxon>
        <taxon>Basidiomycota</taxon>
        <taxon>Agaricomycotina</taxon>
        <taxon>Agaricomycetes</taxon>
        <taxon>Agaricomycetidae</taxon>
        <taxon>Agaricales</taxon>
        <taxon>Marasmiineae</taxon>
        <taxon>Physalacriaceae</taxon>
        <taxon>Desarmillaria</taxon>
    </lineage>
</organism>
<dbReference type="RefSeq" id="XP_060327303.1">
    <property type="nucleotide sequence ID" value="XM_060469933.1"/>
</dbReference>